<proteinExistence type="predicted"/>
<protein>
    <recommendedName>
        <fullName evidence="7">DNA 3'-5' helicase</fullName>
        <ecNumber evidence="7">5.6.2.4</ecNumber>
    </recommendedName>
</protein>
<feature type="binding site" evidence="9">
    <location>
        <begin position="32"/>
        <end position="39"/>
    </location>
    <ligand>
        <name>ATP</name>
        <dbReference type="ChEBI" id="CHEBI:30616"/>
    </ligand>
</feature>
<keyword evidence="4 9" id="KW-0067">ATP-binding</keyword>
<keyword evidence="1 9" id="KW-0547">Nucleotide-binding</keyword>
<evidence type="ECO:0000256" key="8">
    <source>
        <dbReference type="ARBA" id="ARBA00048988"/>
    </source>
</evidence>
<comment type="catalytic activity">
    <reaction evidence="8">
        <text>ATP + H2O = ADP + phosphate + H(+)</text>
        <dbReference type="Rhea" id="RHEA:13065"/>
        <dbReference type="ChEBI" id="CHEBI:15377"/>
        <dbReference type="ChEBI" id="CHEBI:15378"/>
        <dbReference type="ChEBI" id="CHEBI:30616"/>
        <dbReference type="ChEBI" id="CHEBI:43474"/>
        <dbReference type="ChEBI" id="CHEBI:456216"/>
        <dbReference type="EC" id="5.6.2.4"/>
    </reaction>
</comment>
<gene>
    <name evidence="11" type="primary">pcrA_1</name>
    <name evidence="11" type="ORF">NCTC11951_00184</name>
</gene>
<evidence type="ECO:0000313" key="11">
    <source>
        <dbReference type="EMBL" id="VEG60275.1"/>
    </source>
</evidence>
<dbReference type="GO" id="GO:0043138">
    <property type="term" value="F:3'-5' DNA helicase activity"/>
    <property type="evidence" value="ECO:0007669"/>
    <property type="project" value="UniProtKB-EC"/>
</dbReference>
<dbReference type="InterPro" id="IPR027417">
    <property type="entry name" value="P-loop_NTPase"/>
</dbReference>
<evidence type="ECO:0000259" key="10">
    <source>
        <dbReference type="PROSITE" id="PS51198"/>
    </source>
</evidence>
<dbReference type="InterPro" id="IPR014016">
    <property type="entry name" value="UvrD-like_ATP-bd"/>
</dbReference>
<dbReference type="GO" id="GO:0031297">
    <property type="term" value="P:replication fork processing"/>
    <property type="evidence" value="ECO:0007669"/>
    <property type="project" value="TreeGrafter"/>
</dbReference>
<dbReference type="Gene3D" id="3.40.50.300">
    <property type="entry name" value="P-loop containing nucleotide triphosphate hydrolases"/>
    <property type="match status" value="2"/>
</dbReference>
<organism evidence="11 12">
    <name type="scientific">Campylobacter jejuni subsp. doylei</name>
    <dbReference type="NCBI Taxonomy" id="32021"/>
    <lineage>
        <taxon>Bacteria</taxon>
        <taxon>Pseudomonadati</taxon>
        <taxon>Campylobacterota</taxon>
        <taxon>Epsilonproteobacteria</taxon>
        <taxon>Campylobacterales</taxon>
        <taxon>Campylobacteraceae</taxon>
        <taxon>Campylobacter</taxon>
    </lineage>
</organism>
<dbReference type="GO" id="GO:0003677">
    <property type="term" value="F:DNA binding"/>
    <property type="evidence" value="ECO:0007669"/>
    <property type="project" value="InterPro"/>
</dbReference>
<evidence type="ECO:0000256" key="2">
    <source>
        <dbReference type="ARBA" id="ARBA00022801"/>
    </source>
</evidence>
<dbReference type="SUPFAM" id="SSF52540">
    <property type="entry name" value="P-loop containing nucleoside triphosphate hydrolases"/>
    <property type="match status" value="1"/>
</dbReference>
<evidence type="ECO:0000256" key="1">
    <source>
        <dbReference type="ARBA" id="ARBA00022741"/>
    </source>
</evidence>
<dbReference type="PANTHER" id="PTHR11070:SF30">
    <property type="entry name" value="F-BOX DNA HELICASE 1"/>
    <property type="match status" value="1"/>
</dbReference>
<dbReference type="EMBL" id="LR134359">
    <property type="protein sequence ID" value="VEG60275.1"/>
    <property type="molecule type" value="Genomic_DNA"/>
</dbReference>
<keyword evidence="5" id="KW-0413">Isomerase</keyword>
<dbReference type="Pfam" id="PF13361">
    <property type="entry name" value="UvrD_C"/>
    <property type="match status" value="1"/>
</dbReference>
<dbReference type="Pfam" id="PF00580">
    <property type="entry name" value="UvrD-helicase"/>
    <property type="match status" value="1"/>
</dbReference>
<evidence type="ECO:0000256" key="5">
    <source>
        <dbReference type="ARBA" id="ARBA00023235"/>
    </source>
</evidence>
<dbReference type="GO" id="GO:0000724">
    <property type="term" value="P:double-strand break repair via homologous recombination"/>
    <property type="evidence" value="ECO:0007669"/>
    <property type="project" value="TreeGrafter"/>
</dbReference>
<evidence type="ECO:0000256" key="7">
    <source>
        <dbReference type="ARBA" id="ARBA00034808"/>
    </source>
</evidence>
<evidence type="ECO:0000256" key="4">
    <source>
        <dbReference type="ARBA" id="ARBA00022840"/>
    </source>
</evidence>
<dbReference type="InterPro" id="IPR000212">
    <property type="entry name" value="DNA_helicase_UvrD/REP"/>
</dbReference>
<evidence type="ECO:0000256" key="6">
    <source>
        <dbReference type="ARBA" id="ARBA00034617"/>
    </source>
</evidence>
<evidence type="ECO:0000256" key="3">
    <source>
        <dbReference type="ARBA" id="ARBA00022806"/>
    </source>
</evidence>
<reference evidence="11 12" key="1">
    <citation type="submission" date="2018-12" db="EMBL/GenBank/DDBJ databases">
        <authorList>
            <consortium name="Pathogen Informatics"/>
        </authorList>
    </citation>
    <scope>NUCLEOTIDE SEQUENCE [LARGE SCALE GENOMIC DNA]</scope>
    <source>
        <strain evidence="11 12">NCTC11951</strain>
    </source>
</reference>
<evidence type="ECO:0000256" key="9">
    <source>
        <dbReference type="PROSITE-ProRule" id="PRU00560"/>
    </source>
</evidence>
<dbReference type="Proteomes" id="UP000275504">
    <property type="component" value="Chromosome"/>
</dbReference>
<dbReference type="AlphaFoldDB" id="A0A3S5EKA4"/>
<feature type="domain" description="UvrD-like helicase ATP-binding" evidence="10">
    <location>
        <begin position="11"/>
        <end position="272"/>
    </location>
</feature>
<name>A0A3S5EKA4_CAMJU</name>
<dbReference type="PROSITE" id="PS51198">
    <property type="entry name" value="UVRD_HELICASE_ATP_BIND"/>
    <property type="match status" value="1"/>
</dbReference>
<keyword evidence="2 9" id="KW-0378">Hydrolase</keyword>
<sequence length="498" mass="57726">MSISCLQTKNSLTQEQQAVVDFNIDDILIVNAYAGTGKTSTLVQFCEARKDFKILYLSYNSSMRKEAEIKFKHLKNVEVKTMHSLAYIELEVQKKYKDRLGSLRAIDLFDFTEDLKEEVKSFYATAILKAVRYFCNSNLELKEFLKEIAKEPSKYEISPKMDLSYISKKTEKLWNDLQSQDCALVYEHDFYLKSYQLSKPKLEYDFILVDEAQDINACVIDIVLNQKQTKKVFIGDAFQSIYKFRGAVNSLEVLASMPKSHILYLTQSFRCPQSIATIANSYLGILNASRDFKGTLKPRKENNENEAKAIICRTNAKLFDIAVENLNKKLFFVGGVNSYSFDELLDIQNLLFKKHKSIKNQFIAKFADLKELLEYINETKEVDLKQKIFVLFKYVHSDIIKLIKDIEKSCVKKQEQADLILSTGHKSKGLEWNNVEIIDDFLNIKQELEGREQITIAKEELNLLYVAVTRAKNSLNINKDYLLEKDFIEKNLERIIIE</sequence>
<dbReference type="InterPro" id="IPR014017">
    <property type="entry name" value="DNA_helicase_UvrD-like_C"/>
</dbReference>
<comment type="catalytic activity">
    <reaction evidence="6">
        <text>Couples ATP hydrolysis with the unwinding of duplex DNA by translocating in the 3'-5' direction.</text>
        <dbReference type="EC" id="5.6.2.4"/>
    </reaction>
</comment>
<dbReference type="GO" id="GO:0016887">
    <property type="term" value="F:ATP hydrolysis activity"/>
    <property type="evidence" value="ECO:0007669"/>
    <property type="project" value="RHEA"/>
</dbReference>
<accession>A0A3S5EKA4</accession>
<dbReference type="PANTHER" id="PTHR11070">
    <property type="entry name" value="UVRD / RECB / PCRA DNA HELICASE FAMILY MEMBER"/>
    <property type="match status" value="1"/>
</dbReference>
<dbReference type="GO" id="GO:0005524">
    <property type="term" value="F:ATP binding"/>
    <property type="evidence" value="ECO:0007669"/>
    <property type="project" value="UniProtKB-UniRule"/>
</dbReference>
<evidence type="ECO:0000313" key="12">
    <source>
        <dbReference type="Proteomes" id="UP000275504"/>
    </source>
</evidence>
<dbReference type="EC" id="5.6.2.4" evidence="7"/>
<keyword evidence="3 9" id="KW-0347">Helicase</keyword>